<dbReference type="OrthoDB" id="5442761at2"/>
<proteinExistence type="predicted"/>
<dbReference type="Gene3D" id="3.30.450.40">
    <property type="match status" value="1"/>
</dbReference>
<feature type="domain" description="PelD GGDEF" evidence="2">
    <location>
        <begin position="317"/>
        <end position="426"/>
    </location>
</feature>
<protein>
    <recommendedName>
        <fullName evidence="2">PelD GGDEF domain-containing protein</fullName>
    </recommendedName>
</protein>
<organism evidence="3 4">
    <name type="scientific">Vibrio quintilis</name>
    <dbReference type="NCBI Taxonomy" id="1117707"/>
    <lineage>
        <taxon>Bacteria</taxon>
        <taxon>Pseudomonadati</taxon>
        <taxon>Pseudomonadota</taxon>
        <taxon>Gammaproteobacteria</taxon>
        <taxon>Vibrionales</taxon>
        <taxon>Vibrionaceae</taxon>
        <taxon>Vibrio</taxon>
    </lineage>
</organism>
<accession>A0A1M7YWG3</accession>
<sequence>MIKKLRQRAFGMTYRIWAESGFFTLLALVIPLVLNPQDPFSYEAEFVWSMLGPVLVALRYGFTKGLVSVLVLLFLQSVLIRTGMVAQDIQLPFQTIAGYALLVMLCGEFSDWREKASERQKRELAYVNERLETFTRHYHLLRLSHDKLEQMLAGHSLSLRESLQAVKTQIGHLPDRNIEQVAQPIMSLFAEYGSLQCATLCKVEPDKKLTSVLARIGPVKPVESGDMMVRKMFESGQLVSLKQLSGEAMEQSRYQVVIPLMDVRERIYAVILVEQIQFFALNKETLTLLAVTAGYIADLLRNAIANPVMNGDEHESFCQQAERANYDAKRYKIPAQLVSWRMDAVLHQPVLEYLHATRRGLDVYFHDEQNNLLQILMPLADERDYSGFKERVDAWAKNSQGQNLKEAGIEELSHLALPVPAKQLEKVIHAE</sequence>
<gene>
    <name evidence="3" type="ORF">VQ7734_02674</name>
</gene>
<evidence type="ECO:0000313" key="3">
    <source>
        <dbReference type="EMBL" id="SHO56905.1"/>
    </source>
</evidence>
<dbReference type="InterPro" id="IPR038367">
    <property type="entry name" value="PelD_GGDEF_sf"/>
</dbReference>
<dbReference type="STRING" id="1117707.VQ7734_02674"/>
<evidence type="ECO:0000313" key="4">
    <source>
        <dbReference type="Proteomes" id="UP000184600"/>
    </source>
</evidence>
<keyword evidence="1" id="KW-1133">Transmembrane helix</keyword>
<dbReference type="Proteomes" id="UP000184600">
    <property type="component" value="Unassembled WGS sequence"/>
</dbReference>
<feature type="transmembrane region" description="Helical" evidence="1">
    <location>
        <begin position="12"/>
        <end position="34"/>
    </location>
</feature>
<dbReference type="SUPFAM" id="SSF55781">
    <property type="entry name" value="GAF domain-like"/>
    <property type="match status" value="1"/>
</dbReference>
<keyword evidence="4" id="KW-1185">Reference proteome</keyword>
<dbReference type="Gene3D" id="1.10.1760.20">
    <property type="match status" value="1"/>
</dbReference>
<dbReference type="AlphaFoldDB" id="A0A1M7YWG3"/>
<evidence type="ECO:0000256" key="1">
    <source>
        <dbReference type="SAM" id="Phobius"/>
    </source>
</evidence>
<evidence type="ECO:0000259" key="2">
    <source>
        <dbReference type="Pfam" id="PF16963"/>
    </source>
</evidence>
<keyword evidence="1" id="KW-0472">Membrane</keyword>
<dbReference type="InterPro" id="IPR029016">
    <property type="entry name" value="GAF-like_dom_sf"/>
</dbReference>
<dbReference type="Pfam" id="PF16963">
    <property type="entry name" value="PelD_GGDEF"/>
    <property type="match status" value="1"/>
</dbReference>
<dbReference type="Gene3D" id="3.30.70.2880">
    <property type="match status" value="1"/>
</dbReference>
<dbReference type="RefSeq" id="WP_083601628.1">
    <property type="nucleotide sequence ID" value="NZ_AP024898.1"/>
</dbReference>
<dbReference type="EMBL" id="FRFG01000031">
    <property type="protein sequence ID" value="SHO56905.1"/>
    <property type="molecule type" value="Genomic_DNA"/>
</dbReference>
<keyword evidence="1" id="KW-0812">Transmembrane</keyword>
<name>A0A1M7YWG3_9VIBR</name>
<reference evidence="4" key="1">
    <citation type="submission" date="2016-12" db="EMBL/GenBank/DDBJ databases">
        <authorList>
            <person name="Rodrigo-Torres L."/>
            <person name="Arahal R.D."/>
            <person name="Lucena T."/>
        </authorList>
    </citation>
    <scope>NUCLEOTIDE SEQUENCE [LARGE SCALE GENOMIC DNA]</scope>
</reference>
<dbReference type="InterPro" id="IPR031583">
    <property type="entry name" value="PelD_GGDEF"/>
</dbReference>